<evidence type="ECO:0000313" key="2">
    <source>
        <dbReference type="Proteomes" id="UP001140234"/>
    </source>
</evidence>
<dbReference type="EMBL" id="JANBUJ010000879">
    <property type="protein sequence ID" value="KAJ2769714.1"/>
    <property type="molecule type" value="Genomic_DNA"/>
</dbReference>
<reference evidence="1" key="1">
    <citation type="submission" date="2022-07" db="EMBL/GenBank/DDBJ databases">
        <title>Phylogenomic reconstructions and comparative analyses of Kickxellomycotina fungi.</title>
        <authorList>
            <person name="Reynolds N.K."/>
            <person name="Stajich J.E."/>
            <person name="Barry K."/>
            <person name="Grigoriev I.V."/>
            <person name="Crous P."/>
            <person name="Smith M.E."/>
        </authorList>
    </citation>
    <scope>NUCLEOTIDE SEQUENCE</scope>
    <source>
        <strain evidence="1">CBS 109366</strain>
    </source>
</reference>
<accession>A0ACC1JYG7</accession>
<protein>
    <submittedName>
        <fullName evidence="1">Uncharacterized protein</fullName>
    </submittedName>
</protein>
<proteinExistence type="predicted"/>
<comment type="caution">
    <text evidence="1">The sequence shown here is derived from an EMBL/GenBank/DDBJ whole genome shotgun (WGS) entry which is preliminary data.</text>
</comment>
<name>A0ACC1JYG7_9FUNG</name>
<sequence length="204" mass="22128">MLPAAHLLRTAAACGHGAQARGLHHSAGAAQGLLGKLFGRAKPKDDGDKDTPAAPADAAPETGTEPEKYQAHVLGTTTQTVFKPKFPIRTISPERLEQRLRRVLRESDVALASPDWKATSIAERETKFKVLSGVIQKMRLPVSNRVLHNVQTAGDLLAELSVKPPAKDAGHPVAQFYATKTDELPANMRFEPFAKGTRRLHAHQ</sequence>
<gene>
    <name evidence="1" type="ORF">IWQ57_002986</name>
</gene>
<dbReference type="Proteomes" id="UP001140234">
    <property type="component" value="Unassembled WGS sequence"/>
</dbReference>
<keyword evidence="2" id="KW-1185">Reference proteome</keyword>
<evidence type="ECO:0000313" key="1">
    <source>
        <dbReference type="EMBL" id="KAJ2769714.1"/>
    </source>
</evidence>
<organism evidence="1 2">
    <name type="scientific">Coemansia nantahalensis</name>
    <dbReference type="NCBI Taxonomy" id="2789366"/>
    <lineage>
        <taxon>Eukaryota</taxon>
        <taxon>Fungi</taxon>
        <taxon>Fungi incertae sedis</taxon>
        <taxon>Zoopagomycota</taxon>
        <taxon>Kickxellomycotina</taxon>
        <taxon>Kickxellomycetes</taxon>
        <taxon>Kickxellales</taxon>
        <taxon>Kickxellaceae</taxon>
        <taxon>Coemansia</taxon>
    </lineage>
</organism>